<accession>A0ABV8RD83</accession>
<dbReference type="Proteomes" id="UP001595887">
    <property type="component" value="Unassembled WGS sequence"/>
</dbReference>
<keyword evidence="3" id="KW-1185">Reference proteome</keyword>
<comment type="similarity">
    <text evidence="1">Belongs to the inositol monophosphatase superfamily.</text>
</comment>
<reference evidence="3" key="1">
    <citation type="journal article" date="2019" name="Int. J. Syst. Evol. Microbiol.">
        <title>The Global Catalogue of Microorganisms (GCM) 10K type strain sequencing project: providing services to taxonomists for standard genome sequencing and annotation.</title>
        <authorList>
            <consortium name="The Broad Institute Genomics Platform"/>
            <consortium name="The Broad Institute Genome Sequencing Center for Infectious Disease"/>
            <person name="Wu L."/>
            <person name="Ma J."/>
        </authorList>
    </citation>
    <scope>NUCLEOTIDE SEQUENCE [LARGE SCALE GENOMIC DNA]</scope>
    <source>
        <strain evidence="3">CECT 8531</strain>
    </source>
</reference>
<dbReference type="Gene3D" id="3.30.540.10">
    <property type="entry name" value="Fructose-1,6-Bisphosphatase, subunit A, domain 1"/>
    <property type="match status" value="1"/>
</dbReference>
<dbReference type="PRINTS" id="PR00377">
    <property type="entry name" value="IMPHPHTASES"/>
</dbReference>
<name>A0ABV8RD83_9SPHN</name>
<evidence type="ECO:0000313" key="3">
    <source>
        <dbReference type="Proteomes" id="UP001595887"/>
    </source>
</evidence>
<dbReference type="Pfam" id="PF00459">
    <property type="entry name" value="Inositol_P"/>
    <property type="match status" value="1"/>
</dbReference>
<dbReference type="InterPro" id="IPR000760">
    <property type="entry name" value="Inositol_monophosphatase-like"/>
</dbReference>
<dbReference type="RefSeq" id="WP_381420757.1">
    <property type="nucleotide sequence ID" value="NZ_JBHSDH010000010.1"/>
</dbReference>
<proteinExistence type="inferred from homology"/>
<gene>
    <name evidence="2" type="ORF">ACFOWX_01920</name>
</gene>
<protein>
    <submittedName>
        <fullName evidence="2">Inositol monophosphatase family protein</fullName>
    </submittedName>
</protein>
<evidence type="ECO:0000313" key="2">
    <source>
        <dbReference type="EMBL" id="MFC4291165.1"/>
    </source>
</evidence>
<evidence type="ECO:0000256" key="1">
    <source>
        <dbReference type="ARBA" id="ARBA00009759"/>
    </source>
</evidence>
<dbReference type="CDD" id="cd01637">
    <property type="entry name" value="IMPase_like"/>
    <property type="match status" value="1"/>
</dbReference>
<dbReference type="Gene3D" id="3.40.190.80">
    <property type="match status" value="1"/>
</dbReference>
<dbReference type="EMBL" id="JBHSDH010000010">
    <property type="protein sequence ID" value="MFC4291165.1"/>
    <property type="molecule type" value="Genomic_DNA"/>
</dbReference>
<comment type="caution">
    <text evidence="2">The sequence shown here is derived from an EMBL/GenBank/DDBJ whole genome shotgun (WGS) entry which is preliminary data.</text>
</comment>
<dbReference type="SUPFAM" id="SSF56655">
    <property type="entry name" value="Carbohydrate phosphatase"/>
    <property type="match status" value="1"/>
</dbReference>
<dbReference type="PANTHER" id="PTHR20854:SF4">
    <property type="entry name" value="INOSITOL-1-MONOPHOSPHATASE-RELATED"/>
    <property type="match status" value="1"/>
</dbReference>
<sequence length="261" mass="28297">MPGFTSLRASDILHKSPGEVVTVVDRDAEIFLAEGLSKIDPSGRVLGEEAASEFPELMEKLDSGRVWIVDPIDGTANFAAGNKPFGVMIALAVDGVVEAGWIYDPATRRLCSAKRGAGAFVNQQSIEVRIADNPKPVISLASQFMPEWQRKAVSAHCENWAEIVPIPRCAAAHYPRICLERDDAALFQRTLPWDHAAGALFLQEAGGYVTRWDGSEYHFHDGKSGIIAAASKQSWELAIANLICPETGLSPECDLALLPQS</sequence>
<organism evidence="2 3">
    <name type="scientific">Sphingorhabdus arenilitoris</name>
    <dbReference type="NCBI Taxonomy" id="1490041"/>
    <lineage>
        <taxon>Bacteria</taxon>
        <taxon>Pseudomonadati</taxon>
        <taxon>Pseudomonadota</taxon>
        <taxon>Alphaproteobacteria</taxon>
        <taxon>Sphingomonadales</taxon>
        <taxon>Sphingomonadaceae</taxon>
        <taxon>Sphingorhabdus</taxon>
    </lineage>
</organism>
<dbReference type="PANTHER" id="PTHR20854">
    <property type="entry name" value="INOSITOL MONOPHOSPHATASE"/>
    <property type="match status" value="1"/>
</dbReference>